<accession>A0A183EXI6</accession>
<keyword evidence="2" id="KW-1185">Reference proteome</keyword>
<evidence type="ECO:0000313" key="1">
    <source>
        <dbReference type="EMBL" id="VDN44509.1"/>
    </source>
</evidence>
<dbReference type="EMBL" id="UYRT01106251">
    <property type="protein sequence ID" value="VDN44509.1"/>
    <property type="molecule type" value="Genomic_DNA"/>
</dbReference>
<organism evidence="3">
    <name type="scientific">Gongylonema pulchrum</name>
    <dbReference type="NCBI Taxonomy" id="637853"/>
    <lineage>
        <taxon>Eukaryota</taxon>
        <taxon>Metazoa</taxon>
        <taxon>Ecdysozoa</taxon>
        <taxon>Nematoda</taxon>
        <taxon>Chromadorea</taxon>
        <taxon>Rhabditida</taxon>
        <taxon>Spirurina</taxon>
        <taxon>Spiruromorpha</taxon>
        <taxon>Spiruroidea</taxon>
        <taxon>Gongylonematidae</taxon>
        <taxon>Gongylonema</taxon>
    </lineage>
</organism>
<dbReference type="AlphaFoldDB" id="A0A183EXI6"/>
<proteinExistence type="predicted"/>
<dbReference type="WBParaSite" id="GPUH_0002570701-mRNA-1">
    <property type="protein sequence ID" value="GPUH_0002570701-mRNA-1"/>
    <property type="gene ID" value="GPUH_0002570701"/>
</dbReference>
<dbReference type="Proteomes" id="UP000271098">
    <property type="component" value="Unassembled WGS sequence"/>
</dbReference>
<gene>
    <name evidence="1" type="ORF">GPUH_LOCUS25678</name>
</gene>
<evidence type="ECO:0000313" key="2">
    <source>
        <dbReference type="Proteomes" id="UP000271098"/>
    </source>
</evidence>
<name>A0A183EXI6_9BILA</name>
<evidence type="ECO:0000313" key="3">
    <source>
        <dbReference type="WBParaSite" id="GPUH_0002570701-mRNA-1"/>
    </source>
</evidence>
<reference evidence="1 2" key="2">
    <citation type="submission" date="2018-11" db="EMBL/GenBank/DDBJ databases">
        <authorList>
            <consortium name="Pathogen Informatics"/>
        </authorList>
    </citation>
    <scope>NUCLEOTIDE SEQUENCE [LARGE SCALE GENOMIC DNA]</scope>
</reference>
<reference evidence="3" key="1">
    <citation type="submission" date="2016-06" db="UniProtKB">
        <authorList>
            <consortium name="WormBaseParasite"/>
        </authorList>
    </citation>
    <scope>IDENTIFICATION</scope>
</reference>
<protein>
    <submittedName>
        <fullName evidence="3">Nudix hydrolase domain-containing protein</fullName>
    </submittedName>
</protein>
<sequence>MVHEKVEEWQLLAFGKINNYFERNLVCERVSGDLPVCIVLVKQTLNGTVIVRADCKYPQPFWPLTYPEARRVIAPYSASRECEEAAMVESDAKLQAYNEFCKRIDDYQDYYNVSYARRTFAYGFVSCAEERQEKLSAIACWYTKLHPEWYYAQVHVAMGNLMFVQH</sequence>